<dbReference type="HOGENOM" id="CLU_427039_0_0_1"/>
<dbReference type="Pfam" id="PF01370">
    <property type="entry name" value="Epimerase"/>
    <property type="match status" value="1"/>
</dbReference>
<dbReference type="OrthoDB" id="202470at2759"/>
<dbReference type="InParanoid" id="G9NBL7"/>
<reference evidence="4 5" key="1">
    <citation type="journal article" date="2011" name="Genome Biol.">
        <title>Comparative genome sequence analysis underscores mycoparasitism as the ancestral life style of Trichoderma.</title>
        <authorList>
            <person name="Kubicek C.P."/>
            <person name="Herrera-Estrella A."/>
            <person name="Seidl-Seiboth V."/>
            <person name="Martinez D.A."/>
            <person name="Druzhinina I.S."/>
            <person name="Thon M."/>
            <person name="Zeilinger S."/>
            <person name="Casas-Flores S."/>
            <person name="Horwitz B.A."/>
            <person name="Mukherjee P.K."/>
            <person name="Mukherjee M."/>
            <person name="Kredics L."/>
            <person name="Alcaraz L.D."/>
            <person name="Aerts A."/>
            <person name="Antal Z."/>
            <person name="Atanasova L."/>
            <person name="Cervantes-Badillo M.G."/>
            <person name="Challacombe J."/>
            <person name="Chertkov O."/>
            <person name="McCluskey K."/>
            <person name="Coulpier F."/>
            <person name="Deshpande N."/>
            <person name="von Doehren H."/>
            <person name="Ebbole D.J."/>
            <person name="Esquivel-Naranjo E.U."/>
            <person name="Fekete E."/>
            <person name="Flipphi M."/>
            <person name="Glaser F."/>
            <person name="Gomez-Rodriguez E.Y."/>
            <person name="Gruber S."/>
            <person name="Han C."/>
            <person name="Henrissat B."/>
            <person name="Hermosa R."/>
            <person name="Hernandez-Onate M."/>
            <person name="Karaffa L."/>
            <person name="Kosti I."/>
            <person name="Le Crom S."/>
            <person name="Lindquist E."/>
            <person name="Lucas S."/>
            <person name="Luebeck M."/>
            <person name="Luebeck P.S."/>
            <person name="Margeot A."/>
            <person name="Metz B."/>
            <person name="Misra M."/>
            <person name="Nevalainen H."/>
            <person name="Omann M."/>
            <person name="Packer N."/>
            <person name="Perrone G."/>
            <person name="Uresti-Rivera E.E."/>
            <person name="Salamov A."/>
            <person name="Schmoll M."/>
            <person name="Seiboth B."/>
            <person name="Shapiro H."/>
            <person name="Sukno S."/>
            <person name="Tamayo-Ramos J.A."/>
            <person name="Tisch D."/>
            <person name="Wiest A."/>
            <person name="Wilkinson H.H."/>
            <person name="Zhang M."/>
            <person name="Coutinho P.M."/>
            <person name="Kenerley C.M."/>
            <person name="Monte E."/>
            <person name="Baker S.E."/>
            <person name="Grigoriev I.V."/>
        </authorList>
    </citation>
    <scope>NUCLEOTIDE SEQUENCE [LARGE SCALE GENOMIC DNA]</scope>
    <source>
        <strain evidence="5">Gv29-8 / FGSC 10586</strain>
    </source>
</reference>
<evidence type="ECO:0000313" key="5">
    <source>
        <dbReference type="Proteomes" id="UP000007115"/>
    </source>
</evidence>
<feature type="region of interest" description="Disordered" evidence="2">
    <location>
        <begin position="125"/>
        <end position="161"/>
    </location>
</feature>
<organism evidence="4 5">
    <name type="scientific">Hypocrea virens (strain Gv29-8 / FGSC 10586)</name>
    <name type="common">Gliocladium virens</name>
    <name type="synonym">Trichoderma virens</name>
    <dbReference type="NCBI Taxonomy" id="413071"/>
    <lineage>
        <taxon>Eukaryota</taxon>
        <taxon>Fungi</taxon>
        <taxon>Dikarya</taxon>
        <taxon>Ascomycota</taxon>
        <taxon>Pezizomycotina</taxon>
        <taxon>Sordariomycetes</taxon>
        <taxon>Hypocreomycetidae</taxon>
        <taxon>Hypocreales</taxon>
        <taxon>Hypocreaceae</taxon>
        <taxon>Trichoderma</taxon>
    </lineage>
</organism>
<accession>G9NBL7</accession>
<evidence type="ECO:0000256" key="1">
    <source>
        <dbReference type="ARBA" id="ARBA00007637"/>
    </source>
</evidence>
<dbReference type="STRING" id="413071.G9NBL7"/>
<dbReference type="RefSeq" id="XP_013950417.1">
    <property type="nucleotide sequence ID" value="XM_014094942.1"/>
</dbReference>
<dbReference type="eggNOG" id="KOG0747">
    <property type="taxonomic scope" value="Eukaryota"/>
</dbReference>
<evidence type="ECO:0000259" key="3">
    <source>
        <dbReference type="Pfam" id="PF01370"/>
    </source>
</evidence>
<comment type="similarity">
    <text evidence="1">Belongs to the NAD(P)-dependent epimerase/dehydratase family.</text>
</comment>
<dbReference type="Gene3D" id="3.40.50.720">
    <property type="entry name" value="NAD(P)-binding Rossmann-like Domain"/>
    <property type="match status" value="1"/>
</dbReference>
<dbReference type="CDD" id="cd08946">
    <property type="entry name" value="SDR_e"/>
    <property type="match status" value="1"/>
</dbReference>
<dbReference type="PANTHER" id="PTHR43000">
    <property type="entry name" value="DTDP-D-GLUCOSE 4,6-DEHYDRATASE-RELATED"/>
    <property type="match status" value="1"/>
</dbReference>
<proteinExistence type="inferred from homology"/>
<evidence type="ECO:0000256" key="2">
    <source>
        <dbReference type="SAM" id="MobiDB-lite"/>
    </source>
</evidence>
<name>G9NBL7_HYPVG</name>
<gene>
    <name evidence="4" type="ORF">TRIVIDRAFT_164179</name>
</gene>
<feature type="region of interest" description="Disordered" evidence="2">
    <location>
        <begin position="179"/>
        <end position="203"/>
    </location>
</feature>
<dbReference type="VEuPathDB" id="FungiDB:TRIVIDRAFT_164179"/>
<dbReference type="EMBL" id="ABDF02000091">
    <property type="protein sequence ID" value="EHK16222.1"/>
    <property type="molecule type" value="Genomic_DNA"/>
</dbReference>
<sequence length="625" mass="68956">MDDHLILEDGGDLPPPYSPSANPTNTISAQYSDRRASSSIFSPHIADLRNEITASQAARATARDDRDSYVLSLIVPYVEHFLSSISLIHPTPRLVEATFVPDAAISKDWKLSDDDERRAGEFSKLIRVSDTPKKDGGSMKKQADGYLPSSESARGGDDETSTSLWWENESMAQRLAKHLQPKRPAAPKNAQIARDRNACQANSNKKSGLWGLFKKSEEPARPAARVAEDPRDAVVMTARAEEVTFRKENELGLWETLTGFGIVVTSLDSNSVLSCQSLDNTKNKHDNMQLSTDIQYDVLVTGSSGHLGHALMITLPSLGFTPIGIDILASPTTTCVGSITDQSLIASIFQKHPIKHVLHTATLHKPHVGSHTKNDFVQTNIAGTLVLLEEAAKLGDQIKSFLFFSTTSAFGSALSPKPGSPAAWIDETVVPIPKNIYGVTKIAAEDVCHLFYKQHNLPILVLRVSRFFPEQDDDDDRRNAMSDENLKVLEMAYRRCDIKDIVSATVCAMNKAREIGWSKYIISAPPPFSNDPETLAALDRNPEEVFNNVVPAAAAVFREKGWKHLDRMDRVYDSGKAVRELGWEPEYTFAGIIEKLARGEDWHSELVDIVGKKGYHAVSHGVYTQ</sequence>
<dbReference type="Proteomes" id="UP000007115">
    <property type="component" value="Unassembled WGS sequence"/>
</dbReference>
<dbReference type="SUPFAM" id="SSF51735">
    <property type="entry name" value="NAD(P)-binding Rossmann-fold domains"/>
    <property type="match status" value="1"/>
</dbReference>
<dbReference type="InterPro" id="IPR036291">
    <property type="entry name" value="NAD(P)-bd_dom_sf"/>
</dbReference>
<dbReference type="InterPro" id="IPR001509">
    <property type="entry name" value="Epimerase_deHydtase"/>
</dbReference>
<evidence type="ECO:0000313" key="4">
    <source>
        <dbReference type="EMBL" id="EHK16222.1"/>
    </source>
</evidence>
<feature type="region of interest" description="Disordered" evidence="2">
    <location>
        <begin position="1"/>
        <end position="23"/>
    </location>
</feature>
<dbReference type="GeneID" id="25788598"/>
<feature type="domain" description="NAD-dependent epimerase/dehydratase" evidence="3">
    <location>
        <begin position="298"/>
        <end position="513"/>
    </location>
</feature>
<dbReference type="OMA" id="WENESMA"/>
<comment type="caution">
    <text evidence="4">The sequence shown here is derived from an EMBL/GenBank/DDBJ whole genome shotgun (WGS) entry which is preliminary data.</text>
</comment>
<feature type="compositionally biased region" description="Basic and acidic residues" evidence="2">
    <location>
        <begin position="130"/>
        <end position="143"/>
    </location>
</feature>
<dbReference type="AlphaFoldDB" id="G9NBL7"/>
<keyword evidence="5" id="KW-1185">Reference proteome</keyword>
<protein>
    <submittedName>
        <fullName evidence="4">NAD-dependent epimerase/dehydratase family protein</fullName>
    </submittedName>
</protein>